<evidence type="ECO:0000313" key="2">
    <source>
        <dbReference type="Proteomes" id="UP001303046"/>
    </source>
</evidence>
<reference evidence="1 2" key="1">
    <citation type="submission" date="2023-08" db="EMBL/GenBank/DDBJ databases">
        <title>A Necator americanus chromosomal reference genome.</title>
        <authorList>
            <person name="Ilik V."/>
            <person name="Petrzelkova K.J."/>
            <person name="Pardy F."/>
            <person name="Fuh T."/>
            <person name="Niatou-Singa F.S."/>
            <person name="Gouil Q."/>
            <person name="Baker L."/>
            <person name="Ritchie M.E."/>
            <person name="Jex A.R."/>
            <person name="Gazzola D."/>
            <person name="Li H."/>
            <person name="Toshio Fujiwara R."/>
            <person name="Zhan B."/>
            <person name="Aroian R.V."/>
            <person name="Pafco B."/>
            <person name="Schwarz E.M."/>
        </authorList>
    </citation>
    <scope>NUCLEOTIDE SEQUENCE [LARGE SCALE GENOMIC DNA]</scope>
    <source>
        <strain evidence="1 2">Aroian</strain>
        <tissue evidence="1">Whole animal</tissue>
    </source>
</reference>
<evidence type="ECO:0000313" key="1">
    <source>
        <dbReference type="EMBL" id="KAK6759628.1"/>
    </source>
</evidence>
<name>A0ABR1EAL0_NECAM</name>
<comment type="caution">
    <text evidence="1">The sequence shown here is derived from an EMBL/GenBank/DDBJ whole genome shotgun (WGS) entry which is preliminary data.</text>
</comment>
<protein>
    <submittedName>
        <fullName evidence="1">Uncharacterized protein</fullName>
    </submittedName>
</protein>
<keyword evidence="2" id="KW-1185">Reference proteome</keyword>
<gene>
    <name evidence="1" type="primary">Necator_chrX.g21456</name>
    <name evidence="1" type="ORF">RB195_021295</name>
</gene>
<organism evidence="1 2">
    <name type="scientific">Necator americanus</name>
    <name type="common">Human hookworm</name>
    <dbReference type="NCBI Taxonomy" id="51031"/>
    <lineage>
        <taxon>Eukaryota</taxon>
        <taxon>Metazoa</taxon>
        <taxon>Ecdysozoa</taxon>
        <taxon>Nematoda</taxon>
        <taxon>Chromadorea</taxon>
        <taxon>Rhabditida</taxon>
        <taxon>Rhabditina</taxon>
        <taxon>Rhabditomorpha</taxon>
        <taxon>Strongyloidea</taxon>
        <taxon>Ancylostomatidae</taxon>
        <taxon>Bunostominae</taxon>
        <taxon>Necator</taxon>
    </lineage>
</organism>
<dbReference type="Proteomes" id="UP001303046">
    <property type="component" value="Unassembled WGS sequence"/>
</dbReference>
<sequence>MSPILCKDTEHYVPLTWLWSISEPEFVFDIVCEKRKIGGSSISWLYCCVLLDELRMPCSVKFVFYVIIEILN</sequence>
<proteinExistence type="predicted"/>
<accession>A0ABR1EAL0</accession>
<dbReference type="EMBL" id="JAVFWL010000006">
    <property type="protein sequence ID" value="KAK6759628.1"/>
    <property type="molecule type" value="Genomic_DNA"/>
</dbReference>